<evidence type="ECO:0000256" key="1">
    <source>
        <dbReference type="ARBA" id="ARBA00003041"/>
    </source>
</evidence>
<evidence type="ECO:0000256" key="2">
    <source>
        <dbReference type="ARBA" id="ARBA00006602"/>
    </source>
</evidence>
<dbReference type="GO" id="GO:0044781">
    <property type="term" value="P:bacterial-type flagellum organization"/>
    <property type="evidence" value="ECO:0007669"/>
    <property type="project" value="UniProtKB-KW"/>
</dbReference>
<reference evidence="9 10" key="1">
    <citation type="submission" date="2018-10" db="EMBL/GenBank/DDBJ databases">
        <title>Genome-guide identification and characterization of bacteria that degrade polycyclic aromatic hydrocarbons and resist hexavalent chromium simultaneously.</title>
        <authorList>
            <person name="Feng H."/>
        </authorList>
    </citation>
    <scope>NUCLEOTIDE SEQUENCE [LARGE SCALE GENOMIC DNA]</scope>
    <source>
        <strain evidence="9 10">J015</strain>
    </source>
</reference>
<proteinExistence type="inferred from homology"/>
<dbReference type="InterPro" id="IPR018035">
    <property type="entry name" value="Flagellar_FliH/T3SS_HrpE"/>
</dbReference>
<feature type="domain" description="Flagellar assembly protein FliH/Type III secretion system HrpE" evidence="8">
    <location>
        <begin position="67"/>
        <end position="194"/>
    </location>
</feature>
<accession>A0A3B0F995</accession>
<dbReference type="InterPro" id="IPR051472">
    <property type="entry name" value="T3SS_Stator/FliH"/>
</dbReference>
<dbReference type="GO" id="GO:0015031">
    <property type="term" value="P:protein transport"/>
    <property type="evidence" value="ECO:0007669"/>
    <property type="project" value="UniProtKB-KW"/>
</dbReference>
<comment type="function">
    <text evidence="1">Needed for flagellar regrowth and assembly.</text>
</comment>
<keyword evidence="3" id="KW-0813">Transport</keyword>
<keyword evidence="6" id="KW-1006">Bacterial flagellum protein export</keyword>
<organism evidence="9 10">
    <name type="scientific">Pseudarthrobacter phenanthrenivorans</name>
    <name type="common">Arthrobacter phenanthrenivorans</name>
    <dbReference type="NCBI Taxonomy" id="361575"/>
    <lineage>
        <taxon>Bacteria</taxon>
        <taxon>Bacillati</taxon>
        <taxon>Actinomycetota</taxon>
        <taxon>Actinomycetes</taxon>
        <taxon>Micrococcales</taxon>
        <taxon>Micrococcaceae</taxon>
        <taxon>Pseudarthrobacter</taxon>
    </lineage>
</organism>
<dbReference type="GO" id="GO:0005829">
    <property type="term" value="C:cytosol"/>
    <property type="evidence" value="ECO:0007669"/>
    <property type="project" value="TreeGrafter"/>
</dbReference>
<evidence type="ECO:0000256" key="4">
    <source>
        <dbReference type="ARBA" id="ARBA00022795"/>
    </source>
</evidence>
<dbReference type="EMBL" id="RBNH01000016">
    <property type="protein sequence ID" value="RKO21554.1"/>
    <property type="molecule type" value="Genomic_DNA"/>
</dbReference>
<evidence type="ECO:0000313" key="9">
    <source>
        <dbReference type="EMBL" id="RKO21554.1"/>
    </source>
</evidence>
<feature type="compositionally biased region" description="Basic and acidic residues" evidence="7">
    <location>
        <begin position="17"/>
        <end position="29"/>
    </location>
</feature>
<evidence type="ECO:0000256" key="6">
    <source>
        <dbReference type="ARBA" id="ARBA00023225"/>
    </source>
</evidence>
<keyword evidence="5" id="KW-0653">Protein transport</keyword>
<comment type="caution">
    <text evidence="9">The sequence shown here is derived from an EMBL/GenBank/DDBJ whole genome shotgun (WGS) entry which is preliminary data.</text>
</comment>
<evidence type="ECO:0000256" key="7">
    <source>
        <dbReference type="SAM" id="MobiDB-lite"/>
    </source>
</evidence>
<feature type="region of interest" description="Disordered" evidence="7">
    <location>
        <begin position="1"/>
        <end position="29"/>
    </location>
</feature>
<evidence type="ECO:0000313" key="10">
    <source>
        <dbReference type="Proteomes" id="UP000273159"/>
    </source>
</evidence>
<comment type="similarity">
    <text evidence="2">Belongs to the FliH family.</text>
</comment>
<evidence type="ECO:0000256" key="3">
    <source>
        <dbReference type="ARBA" id="ARBA00022448"/>
    </source>
</evidence>
<evidence type="ECO:0000259" key="8">
    <source>
        <dbReference type="Pfam" id="PF02108"/>
    </source>
</evidence>
<evidence type="ECO:0000256" key="5">
    <source>
        <dbReference type="ARBA" id="ARBA00022927"/>
    </source>
</evidence>
<dbReference type="AlphaFoldDB" id="A0A3B0F995"/>
<protein>
    <recommendedName>
        <fullName evidence="8">Flagellar assembly protein FliH/Type III secretion system HrpE domain-containing protein</fullName>
    </recommendedName>
</protein>
<keyword evidence="4" id="KW-1005">Bacterial flagellum biogenesis</keyword>
<name>A0A3B0F995_PSEPS</name>
<dbReference type="PANTHER" id="PTHR34982:SF1">
    <property type="entry name" value="FLAGELLAR ASSEMBLY PROTEIN FLIH"/>
    <property type="match status" value="1"/>
</dbReference>
<dbReference type="Proteomes" id="UP000273159">
    <property type="component" value="Unassembled WGS sequence"/>
</dbReference>
<sequence>MMPSSTESAFAQMEFPQLRRPEPETRDDGYVHGHAAGYTAGLRAAEAERVRRLEELEADFAARREQQQREARHLAGLLQSAVAALNAHTVPTIAAAEETLVAAAVELAEAILGYELADRSKAACAALDRALSGSKGLDVVAIRMNPEDLALLANAGMASDSGTAVELTPDPSLNPGDAVAELPQGFLDAKIGSALARVKNALTVDQP</sequence>
<gene>
    <name evidence="9" type="ORF">D7Z96_15790</name>
</gene>
<dbReference type="PANTHER" id="PTHR34982">
    <property type="entry name" value="YOP PROTEINS TRANSLOCATION PROTEIN L"/>
    <property type="match status" value="1"/>
</dbReference>
<reference evidence="10" key="2">
    <citation type="submission" date="2018-10" db="EMBL/GenBank/DDBJ databases">
        <authorList>
            <person name="Wang Y."/>
            <person name="Wang J."/>
            <person name="Yang X."/>
            <person name="Wang Z."/>
            <person name="Huang Y."/>
        </authorList>
    </citation>
    <scope>NUCLEOTIDE SEQUENCE [LARGE SCALE GENOMIC DNA]</scope>
    <source>
        <strain evidence="10">J015</strain>
    </source>
</reference>
<dbReference type="Pfam" id="PF02108">
    <property type="entry name" value="FliH"/>
    <property type="match status" value="1"/>
</dbReference>